<keyword evidence="3" id="KW-1185">Reference proteome</keyword>
<feature type="compositionally biased region" description="Basic and acidic residues" evidence="1">
    <location>
        <begin position="29"/>
        <end position="57"/>
    </location>
</feature>
<protein>
    <submittedName>
        <fullName evidence="2">Uncharacterized protein</fullName>
    </submittedName>
</protein>
<sequence>MAGLCEGGNEPSGSLKAICKRKKRRNKEKRGFKVKTEDGKTENTEKEEEIKELVEIKKKQRKRGFKAKTEDGKTENIEKEEKLKEEKLKEEEIKELVEMKQMRCGGSKLGPVAVNKNNMRREGREELRDRESNIKSIPQFNCATLHTERAK</sequence>
<evidence type="ECO:0000313" key="3">
    <source>
        <dbReference type="Proteomes" id="UP001148838"/>
    </source>
</evidence>
<name>A0ABQ8TIZ6_PERAM</name>
<feature type="compositionally biased region" description="Basic residues" evidence="1">
    <location>
        <begin position="18"/>
        <end position="28"/>
    </location>
</feature>
<evidence type="ECO:0000313" key="2">
    <source>
        <dbReference type="EMBL" id="KAJ4445727.1"/>
    </source>
</evidence>
<feature type="compositionally biased region" description="Basic and acidic residues" evidence="1">
    <location>
        <begin position="67"/>
        <end position="85"/>
    </location>
</feature>
<accession>A0ABQ8TIZ6</accession>
<gene>
    <name evidence="2" type="ORF">ANN_12412</name>
</gene>
<feature type="region of interest" description="Disordered" evidence="1">
    <location>
        <begin position="1"/>
        <end position="85"/>
    </location>
</feature>
<dbReference type="Proteomes" id="UP001148838">
    <property type="component" value="Unassembled WGS sequence"/>
</dbReference>
<evidence type="ECO:0000256" key="1">
    <source>
        <dbReference type="SAM" id="MobiDB-lite"/>
    </source>
</evidence>
<proteinExistence type="predicted"/>
<comment type="caution">
    <text evidence="2">The sequence shown here is derived from an EMBL/GenBank/DDBJ whole genome shotgun (WGS) entry which is preliminary data.</text>
</comment>
<dbReference type="EMBL" id="JAJSOF020000009">
    <property type="protein sequence ID" value="KAJ4445727.1"/>
    <property type="molecule type" value="Genomic_DNA"/>
</dbReference>
<organism evidence="2 3">
    <name type="scientific">Periplaneta americana</name>
    <name type="common">American cockroach</name>
    <name type="synonym">Blatta americana</name>
    <dbReference type="NCBI Taxonomy" id="6978"/>
    <lineage>
        <taxon>Eukaryota</taxon>
        <taxon>Metazoa</taxon>
        <taxon>Ecdysozoa</taxon>
        <taxon>Arthropoda</taxon>
        <taxon>Hexapoda</taxon>
        <taxon>Insecta</taxon>
        <taxon>Pterygota</taxon>
        <taxon>Neoptera</taxon>
        <taxon>Polyneoptera</taxon>
        <taxon>Dictyoptera</taxon>
        <taxon>Blattodea</taxon>
        <taxon>Blattoidea</taxon>
        <taxon>Blattidae</taxon>
        <taxon>Blattinae</taxon>
        <taxon>Periplaneta</taxon>
    </lineage>
</organism>
<reference evidence="2 3" key="1">
    <citation type="journal article" date="2022" name="Allergy">
        <title>Genome assembly and annotation of Periplaneta americana reveal a comprehensive cockroach allergen profile.</title>
        <authorList>
            <person name="Wang L."/>
            <person name="Xiong Q."/>
            <person name="Saelim N."/>
            <person name="Wang L."/>
            <person name="Nong W."/>
            <person name="Wan A.T."/>
            <person name="Shi M."/>
            <person name="Liu X."/>
            <person name="Cao Q."/>
            <person name="Hui J.H.L."/>
            <person name="Sookrung N."/>
            <person name="Leung T.F."/>
            <person name="Tungtrongchitr A."/>
            <person name="Tsui S.K.W."/>
        </authorList>
    </citation>
    <scope>NUCLEOTIDE SEQUENCE [LARGE SCALE GENOMIC DNA]</scope>
    <source>
        <strain evidence="2">PWHHKU_190912</strain>
    </source>
</reference>